<feature type="transmembrane region" description="Helical" evidence="1">
    <location>
        <begin position="52"/>
        <end position="85"/>
    </location>
</feature>
<comment type="caution">
    <text evidence="2">The sequence shown here is derived from an EMBL/GenBank/DDBJ whole genome shotgun (WGS) entry which is preliminary data.</text>
</comment>
<evidence type="ECO:0000313" key="3">
    <source>
        <dbReference type="Proteomes" id="UP000095209"/>
    </source>
</evidence>
<evidence type="ECO:0008006" key="4">
    <source>
        <dbReference type="Google" id="ProtNLM"/>
    </source>
</evidence>
<proteinExistence type="predicted"/>
<dbReference type="EMBL" id="MJEH01000007">
    <property type="protein sequence ID" value="OEH93950.1"/>
    <property type="molecule type" value="Genomic_DNA"/>
</dbReference>
<protein>
    <recommendedName>
        <fullName evidence="4">YlaH-like protein</fullName>
    </recommendedName>
</protein>
<reference evidence="2 3" key="1">
    <citation type="submission" date="2016-08" db="EMBL/GenBank/DDBJ databases">
        <title>Genome of Bacillus solimangrovi GH2-4.</title>
        <authorList>
            <person name="Lim S."/>
            <person name="Kim B.-C."/>
        </authorList>
    </citation>
    <scope>NUCLEOTIDE SEQUENCE [LARGE SCALE GENOMIC DNA]</scope>
    <source>
        <strain evidence="2 3">GH2-4</strain>
    </source>
</reference>
<gene>
    <name evidence="2" type="ORF">BFG57_10545</name>
</gene>
<keyword evidence="1" id="KW-0812">Transmembrane</keyword>
<keyword evidence="3" id="KW-1185">Reference proteome</keyword>
<sequence length="102" mass="11506">MVMDRMSFFATLFKVYENPEMGMLLLYFTIFALSVIVYRLGFAKKLPILQNIVIYSVLAFGCTVLTFLGAFLPVAEGLVIATLVLGVYKIRLKQSQKTEKQA</sequence>
<evidence type="ECO:0000256" key="1">
    <source>
        <dbReference type="SAM" id="Phobius"/>
    </source>
</evidence>
<feature type="transmembrane region" description="Helical" evidence="1">
    <location>
        <begin position="21"/>
        <end position="40"/>
    </location>
</feature>
<dbReference type="AlphaFoldDB" id="A0A1E5LIP0"/>
<keyword evidence="1" id="KW-0472">Membrane</keyword>
<keyword evidence="1" id="KW-1133">Transmembrane helix</keyword>
<dbReference type="Proteomes" id="UP000095209">
    <property type="component" value="Unassembled WGS sequence"/>
</dbReference>
<accession>A0A1E5LIP0</accession>
<dbReference type="InterPro" id="IPR025620">
    <property type="entry name" value="YlaH"/>
</dbReference>
<dbReference type="STRING" id="1305675.BFG57_10545"/>
<evidence type="ECO:0000313" key="2">
    <source>
        <dbReference type="EMBL" id="OEH93950.1"/>
    </source>
</evidence>
<dbReference type="OrthoDB" id="2680377at2"/>
<organism evidence="2 3">
    <name type="scientific">Bacillus solimangrovi</name>
    <dbReference type="NCBI Taxonomy" id="1305675"/>
    <lineage>
        <taxon>Bacteria</taxon>
        <taxon>Bacillati</taxon>
        <taxon>Bacillota</taxon>
        <taxon>Bacilli</taxon>
        <taxon>Bacillales</taxon>
        <taxon>Bacillaceae</taxon>
        <taxon>Bacillus</taxon>
    </lineage>
</organism>
<dbReference type="Pfam" id="PF14036">
    <property type="entry name" value="YlaH"/>
    <property type="match status" value="1"/>
</dbReference>
<name>A0A1E5LIP0_9BACI</name>